<protein>
    <recommendedName>
        <fullName evidence="3">RING-type domain-containing protein</fullName>
    </recommendedName>
</protein>
<reference evidence="4" key="1">
    <citation type="submission" date="2022-02" db="EMBL/GenBank/DDBJ databases">
        <authorList>
            <person name="Henning P.M."/>
            <person name="McCubbin A.G."/>
            <person name="Shore J.S."/>
        </authorList>
    </citation>
    <scope>NUCLEOTIDE SEQUENCE</scope>
    <source>
        <strain evidence="4">F60SS</strain>
        <tissue evidence="4">Leaves</tissue>
    </source>
</reference>
<evidence type="ECO:0000313" key="4">
    <source>
        <dbReference type="EMBL" id="KAJ4827363.1"/>
    </source>
</evidence>
<keyword evidence="1" id="KW-0479">Metal-binding</keyword>
<keyword evidence="2" id="KW-0812">Transmembrane</keyword>
<dbReference type="PANTHER" id="PTHR45676:SF159">
    <property type="entry name" value="RING-H2 FINGER PROTEIN ATL51"/>
    <property type="match status" value="1"/>
</dbReference>
<proteinExistence type="predicted"/>
<keyword evidence="1" id="KW-0862">Zinc</keyword>
<feature type="domain" description="RING-type" evidence="3">
    <location>
        <begin position="81"/>
        <end position="123"/>
    </location>
</feature>
<evidence type="ECO:0000259" key="3">
    <source>
        <dbReference type="PROSITE" id="PS50089"/>
    </source>
</evidence>
<name>A0A9Q0F9E4_9ROSI</name>
<dbReference type="Proteomes" id="UP001141552">
    <property type="component" value="Unassembled WGS sequence"/>
</dbReference>
<dbReference type="SMART" id="SM00184">
    <property type="entry name" value="RING"/>
    <property type="match status" value="1"/>
</dbReference>
<dbReference type="PROSITE" id="PS50089">
    <property type="entry name" value="ZF_RING_2"/>
    <property type="match status" value="1"/>
</dbReference>
<dbReference type="SUPFAM" id="SSF57850">
    <property type="entry name" value="RING/U-box"/>
    <property type="match status" value="1"/>
</dbReference>
<dbReference type="OrthoDB" id="852142at2759"/>
<evidence type="ECO:0000256" key="1">
    <source>
        <dbReference type="PROSITE-ProRule" id="PRU00175"/>
    </source>
</evidence>
<feature type="transmembrane region" description="Helical" evidence="2">
    <location>
        <begin position="6"/>
        <end position="24"/>
    </location>
</feature>
<dbReference type="PANTHER" id="PTHR45676">
    <property type="entry name" value="RING-H2 FINGER PROTEIN ATL51-RELATED"/>
    <property type="match status" value="1"/>
</dbReference>
<organism evidence="4 5">
    <name type="scientific">Turnera subulata</name>
    <dbReference type="NCBI Taxonomy" id="218843"/>
    <lineage>
        <taxon>Eukaryota</taxon>
        <taxon>Viridiplantae</taxon>
        <taxon>Streptophyta</taxon>
        <taxon>Embryophyta</taxon>
        <taxon>Tracheophyta</taxon>
        <taxon>Spermatophyta</taxon>
        <taxon>Magnoliopsida</taxon>
        <taxon>eudicotyledons</taxon>
        <taxon>Gunneridae</taxon>
        <taxon>Pentapetalae</taxon>
        <taxon>rosids</taxon>
        <taxon>fabids</taxon>
        <taxon>Malpighiales</taxon>
        <taxon>Passifloraceae</taxon>
        <taxon>Turnera</taxon>
    </lineage>
</organism>
<dbReference type="AlphaFoldDB" id="A0A9Q0F9E4"/>
<evidence type="ECO:0000256" key="2">
    <source>
        <dbReference type="SAM" id="Phobius"/>
    </source>
</evidence>
<keyword evidence="2" id="KW-0472">Membrane</keyword>
<accession>A0A9Q0F9E4</accession>
<dbReference type="Pfam" id="PF13639">
    <property type="entry name" value="zf-RING_2"/>
    <property type="match status" value="1"/>
</dbReference>
<keyword evidence="5" id="KW-1185">Reference proteome</keyword>
<dbReference type="GO" id="GO:0016567">
    <property type="term" value="P:protein ubiquitination"/>
    <property type="evidence" value="ECO:0007669"/>
    <property type="project" value="TreeGrafter"/>
</dbReference>
<comment type="caution">
    <text evidence="4">The sequence shown here is derived from an EMBL/GenBank/DDBJ whole genome shotgun (WGS) entry which is preliminary data.</text>
</comment>
<sequence length="144" mass="16463">MDYLYQVFLVFLSIVTVLLIVVRCKKRVPQGNQQEQAQARHVEQGQGRQPTLPDPTITLLLLGRVVVYNSQVRIGHRCSECVICLEDFKDGDSCKVLSKCNHMYHTKCIDRWLIKDRHCPLCRGSVRGSNRGNQSNNQNPVLID</sequence>
<gene>
    <name evidence="4" type="ORF">Tsubulata_014954</name>
</gene>
<dbReference type="InterPro" id="IPR001841">
    <property type="entry name" value="Znf_RING"/>
</dbReference>
<reference evidence="4" key="2">
    <citation type="journal article" date="2023" name="Plants (Basel)">
        <title>Annotation of the Turnera subulata (Passifloraceae) Draft Genome Reveals the S-Locus Evolved after the Divergence of Turneroideae from Passifloroideae in a Stepwise Manner.</title>
        <authorList>
            <person name="Henning P.M."/>
            <person name="Roalson E.H."/>
            <person name="Mir W."/>
            <person name="McCubbin A.G."/>
            <person name="Shore J.S."/>
        </authorList>
    </citation>
    <scope>NUCLEOTIDE SEQUENCE</scope>
    <source>
        <strain evidence="4">F60SS</strain>
    </source>
</reference>
<keyword evidence="2" id="KW-1133">Transmembrane helix</keyword>
<dbReference type="InterPro" id="IPR013083">
    <property type="entry name" value="Znf_RING/FYVE/PHD"/>
</dbReference>
<keyword evidence="1" id="KW-0863">Zinc-finger</keyword>
<dbReference type="EMBL" id="JAKUCV010006429">
    <property type="protein sequence ID" value="KAJ4827363.1"/>
    <property type="molecule type" value="Genomic_DNA"/>
</dbReference>
<dbReference type="GO" id="GO:0008270">
    <property type="term" value="F:zinc ion binding"/>
    <property type="evidence" value="ECO:0007669"/>
    <property type="project" value="UniProtKB-KW"/>
</dbReference>
<dbReference type="Gene3D" id="3.30.40.10">
    <property type="entry name" value="Zinc/RING finger domain, C3HC4 (zinc finger)"/>
    <property type="match status" value="1"/>
</dbReference>
<evidence type="ECO:0000313" key="5">
    <source>
        <dbReference type="Proteomes" id="UP001141552"/>
    </source>
</evidence>